<evidence type="ECO:0000313" key="2">
    <source>
        <dbReference type="EMBL" id="MCW0346126.1"/>
    </source>
</evidence>
<name>A0AAJ1D3F5_PANAN</name>
<dbReference type="RefSeq" id="WP_193373565.1">
    <property type="nucleotide sequence ID" value="NZ_JANFVX010000024.1"/>
</dbReference>
<reference evidence="2" key="1">
    <citation type="submission" date="2022-06" db="EMBL/GenBank/DDBJ databases">
        <title>Dynamics of rice microbiomes reveals core vertical transmitted seed endophytes.</title>
        <authorList>
            <person name="Liao K."/>
            <person name="Zhang X."/>
        </authorList>
    </citation>
    <scope>NUCLEOTIDE SEQUENCE</scope>
    <source>
        <strain evidence="2">JT1-17</strain>
    </source>
</reference>
<evidence type="ECO:0000313" key="3">
    <source>
        <dbReference type="Proteomes" id="UP001208888"/>
    </source>
</evidence>
<accession>A0AAJ1D3F5</accession>
<dbReference type="Proteomes" id="UP001208888">
    <property type="component" value="Unassembled WGS sequence"/>
</dbReference>
<keyword evidence="1" id="KW-0732">Signal</keyword>
<gene>
    <name evidence="2" type="ORF">NB703_004219</name>
</gene>
<evidence type="ECO:0000256" key="1">
    <source>
        <dbReference type="SAM" id="SignalP"/>
    </source>
</evidence>
<protein>
    <submittedName>
        <fullName evidence="2">Uncharacterized protein</fullName>
    </submittedName>
</protein>
<proteinExistence type="predicted"/>
<dbReference type="AlphaFoldDB" id="A0AAJ1D3F5"/>
<sequence length="183" mass="20155">MIMFKFFSLSLVLSASVFITNACIAQQVKFSDGFAYNALISSAADNEAELSSSQRCSLRLMTIREEESNSSKHFTGRWRGESDRDGVLTVSLVQHDENVTGTYCYMKDADQIDCPGDDNPHILHGRVSGNTVMLSFPSSSGEPDRRKVKVTLKGANLSWQLVEDPDGNLMPTPVSFDTLVPLP</sequence>
<dbReference type="EMBL" id="JANFVX010000024">
    <property type="protein sequence ID" value="MCW0346126.1"/>
    <property type="molecule type" value="Genomic_DNA"/>
</dbReference>
<feature type="chain" id="PRO_5042464963" evidence="1">
    <location>
        <begin position="26"/>
        <end position="183"/>
    </location>
</feature>
<feature type="signal peptide" evidence="1">
    <location>
        <begin position="1"/>
        <end position="25"/>
    </location>
</feature>
<comment type="caution">
    <text evidence="2">The sequence shown here is derived from an EMBL/GenBank/DDBJ whole genome shotgun (WGS) entry which is preliminary data.</text>
</comment>
<organism evidence="2 3">
    <name type="scientific">Pantoea ananas</name>
    <name type="common">Erwinia uredovora</name>
    <dbReference type="NCBI Taxonomy" id="553"/>
    <lineage>
        <taxon>Bacteria</taxon>
        <taxon>Pseudomonadati</taxon>
        <taxon>Pseudomonadota</taxon>
        <taxon>Gammaproteobacteria</taxon>
        <taxon>Enterobacterales</taxon>
        <taxon>Erwiniaceae</taxon>
        <taxon>Pantoea</taxon>
    </lineage>
</organism>